<dbReference type="InterPro" id="IPR006357">
    <property type="entry name" value="HAD-SF_hydro_IIA"/>
</dbReference>
<dbReference type="Pfam" id="PF13344">
    <property type="entry name" value="Hydrolase_6"/>
    <property type="match status" value="1"/>
</dbReference>
<evidence type="ECO:0008006" key="3">
    <source>
        <dbReference type="Google" id="ProtNLM"/>
    </source>
</evidence>
<gene>
    <name evidence="1" type="ORF">CRG98_049181</name>
</gene>
<evidence type="ECO:0000313" key="1">
    <source>
        <dbReference type="EMBL" id="PKI26130.1"/>
    </source>
</evidence>
<sequence>MATSTSCGEAAELLSPHNVRGLLDSVDAFLFDCDGVIWKGDTLIDGVSQTLDLLRSK</sequence>
<dbReference type="EMBL" id="PGOL01036502">
    <property type="protein sequence ID" value="PKI26130.1"/>
    <property type="molecule type" value="Genomic_DNA"/>
</dbReference>
<comment type="caution">
    <text evidence="1">The sequence shown here is derived from an EMBL/GenBank/DDBJ whole genome shotgun (WGS) entry which is preliminary data.</text>
</comment>
<dbReference type="STRING" id="22663.A0A2I0HFG1"/>
<evidence type="ECO:0000313" key="2">
    <source>
        <dbReference type="Proteomes" id="UP000233551"/>
    </source>
</evidence>
<reference evidence="1 2" key="1">
    <citation type="submission" date="2017-11" db="EMBL/GenBank/DDBJ databases">
        <title>De-novo sequencing of pomegranate (Punica granatum L.) genome.</title>
        <authorList>
            <person name="Akparov Z."/>
            <person name="Amiraslanov A."/>
            <person name="Hajiyeva S."/>
            <person name="Abbasov M."/>
            <person name="Kaur K."/>
            <person name="Hamwieh A."/>
            <person name="Solovyev V."/>
            <person name="Salamov A."/>
            <person name="Braich B."/>
            <person name="Kosarev P."/>
            <person name="Mahmoud A."/>
            <person name="Hajiyev E."/>
            <person name="Babayeva S."/>
            <person name="Izzatullayeva V."/>
            <person name="Mammadov A."/>
            <person name="Mammadov A."/>
            <person name="Sharifova S."/>
            <person name="Ojaghi J."/>
            <person name="Eynullazada K."/>
            <person name="Bayramov B."/>
            <person name="Abdulazimova A."/>
            <person name="Shahmuradov I."/>
        </authorList>
    </citation>
    <scope>NUCLEOTIDE SEQUENCE [LARGE SCALE GENOMIC DNA]</scope>
    <source>
        <strain evidence="2">cv. AG2017</strain>
        <tissue evidence="1">Leaf</tissue>
    </source>
</reference>
<dbReference type="SUPFAM" id="SSF56784">
    <property type="entry name" value="HAD-like"/>
    <property type="match status" value="1"/>
</dbReference>
<dbReference type="InterPro" id="IPR036412">
    <property type="entry name" value="HAD-like_sf"/>
</dbReference>
<protein>
    <recommendedName>
        <fullName evidence="3">Phosphoglycolate phosphatase</fullName>
    </recommendedName>
</protein>
<dbReference type="InterPro" id="IPR023214">
    <property type="entry name" value="HAD_sf"/>
</dbReference>
<dbReference type="Proteomes" id="UP000233551">
    <property type="component" value="Unassembled WGS sequence"/>
</dbReference>
<dbReference type="Gene3D" id="3.40.50.1000">
    <property type="entry name" value="HAD superfamily/HAD-like"/>
    <property type="match status" value="1"/>
</dbReference>
<proteinExistence type="predicted"/>
<dbReference type="AlphaFoldDB" id="A0A2I0HFG1"/>
<accession>A0A2I0HFG1</accession>
<feature type="non-terminal residue" evidence="1">
    <location>
        <position position="57"/>
    </location>
</feature>
<organism evidence="1 2">
    <name type="scientific">Punica granatum</name>
    <name type="common">Pomegranate</name>
    <dbReference type="NCBI Taxonomy" id="22663"/>
    <lineage>
        <taxon>Eukaryota</taxon>
        <taxon>Viridiplantae</taxon>
        <taxon>Streptophyta</taxon>
        <taxon>Embryophyta</taxon>
        <taxon>Tracheophyta</taxon>
        <taxon>Spermatophyta</taxon>
        <taxon>Magnoliopsida</taxon>
        <taxon>eudicotyledons</taxon>
        <taxon>Gunneridae</taxon>
        <taxon>Pentapetalae</taxon>
        <taxon>rosids</taxon>
        <taxon>malvids</taxon>
        <taxon>Myrtales</taxon>
        <taxon>Lythraceae</taxon>
        <taxon>Punica</taxon>
    </lineage>
</organism>
<name>A0A2I0HFG1_PUNGR</name>
<keyword evidence="2" id="KW-1185">Reference proteome</keyword>